<gene>
    <name evidence="1" type="ORF">VF724_11460</name>
</gene>
<protein>
    <submittedName>
        <fullName evidence="1">Uncharacterized protein</fullName>
    </submittedName>
</protein>
<dbReference type="EMBL" id="JAYJLD010000015">
    <property type="protein sequence ID" value="MEB3102279.1"/>
    <property type="molecule type" value="Genomic_DNA"/>
</dbReference>
<accession>A0ABU5ZIF6</accession>
<comment type="caution">
    <text evidence="1">The sequence shown here is derived from an EMBL/GenBank/DDBJ whole genome shotgun (WGS) entry which is preliminary data.</text>
</comment>
<keyword evidence="2" id="KW-1185">Reference proteome</keyword>
<reference evidence="1" key="1">
    <citation type="submission" date="2023-12" db="EMBL/GenBank/DDBJ databases">
        <title>Fervidustalea candida gen. nov., sp. nov., a novel member of the family Paenibacillaceae isolated from a geothermal area.</title>
        <authorList>
            <person name="Li W.-J."/>
            <person name="Jiao J.-Y."/>
            <person name="Chen Y."/>
        </authorList>
    </citation>
    <scope>NUCLEOTIDE SEQUENCE</scope>
    <source>
        <strain evidence="1">SYSU GA230002</strain>
    </source>
</reference>
<organism evidence="1 2">
    <name type="scientific">Ferviditalea candida</name>
    <dbReference type="NCBI Taxonomy" id="3108399"/>
    <lineage>
        <taxon>Bacteria</taxon>
        <taxon>Bacillati</taxon>
        <taxon>Bacillota</taxon>
        <taxon>Bacilli</taxon>
        <taxon>Bacillales</taxon>
        <taxon>Paenibacillaceae</taxon>
        <taxon>Ferviditalea</taxon>
    </lineage>
</organism>
<evidence type="ECO:0000313" key="1">
    <source>
        <dbReference type="EMBL" id="MEB3102279.1"/>
    </source>
</evidence>
<proteinExistence type="predicted"/>
<name>A0ABU5ZIF6_9BACL</name>
<sequence length="103" mass="11375">MDQSAILFQFDDSREAEMAFETLKDLGYEPVLQELADKPSLHIHVENNDLTSALEIAQAHGGTLLETSKMDVGAMLDTAYGMEGIRIPAHTVNEDWPAGYAHE</sequence>
<dbReference type="RefSeq" id="WP_371754399.1">
    <property type="nucleotide sequence ID" value="NZ_JAYJLD010000015.1"/>
</dbReference>
<evidence type="ECO:0000313" key="2">
    <source>
        <dbReference type="Proteomes" id="UP001310386"/>
    </source>
</evidence>
<dbReference type="Proteomes" id="UP001310386">
    <property type="component" value="Unassembled WGS sequence"/>
</dbReference>